<dbReference type="RefSeq" id="WP_034846817.1">
    <property type="nucleotide sequence ID" value="NZ_JANX01000614.1"/>
</dbReference>
<gene>
    <name evidence="9" type="ORF">P409_29475</name>
</gene>
<dbReference type="SUPFAM" id="SSF53850">
    <property type="entry name" value="Periplasmic binding protein-like II"/>
    <property type="match status" value="1"/>
</dbReference>
<comment type="similarity">
    <text evidence="2">Belongs to the bacterial solute-binding protein SsuA/TauA family.</text>
</comment>
<dbReference type="AlphaFoldDB" id="A0A0A0CYZ8"/>
<dbReference type="InterPro" id="IPR015168">
    <property type="entry name" value="SsuA/THI5"/>
</dbReference>
<reference evidence="9 10" key="1">
    <citation type="submission" date="2014-01" db="EMBL/GenBank/DDBJ databases">
        <title>Genome sequence determination for a cystic fibrosis isolate, Inquilinus limosus.</title>
        <authorList>
            <person name="Pino M."/>
            <person name="Di Conza J."/>
            <person name="Gutkind G."/>
        </authorList>
    </citation>
    <scope>NUCLEOTIDE SEQUENCE [LARGE SCALE GENOMIC DNA]</scope>
    <source>
        <strain evidence="9 10">MP06</strain>
    </source>
</reference>
<dbReference type="PANTHER" id="PTHR30024:SF21">
    <property type="entry name" value="ABC TRANSPORTER SUBSTRATE-BINDING PROTEIN"/>
    <property type="match status" value="1"/>
</dbReference>
<evidence type="ECO:0000313" key="9">
    <source>
        <dbReference type="EMBL" id="KGM31050.1"/>
    </source>
</evidence>
<dbReference type="Pfam" id="PF09084">
    <property type="entry name" value="NMT1"/>
    <property type="match status" value="1"/>
</dbReference>
<dbReference type="GO" id="GO:0042626">
    <property type="term" value="F:ATPase-coupled transmembrane transporter activity"/>
    <property type="evidence" value="ECO:0007669"/>
    <property type="project" value="InterPro"/>
</dbReference>
<comment type="function">
    <text evidence="5">Part of a binding-protein-dependent transport system for aliphatic sulfonates. Putative binding protein.</text>
</comment>
<dbReference type="OrthoDB" id="7374754at2"/>
<dbReference type="GO" id="GO:0016020">
    <property type="term" value="C:membrane"/>
    <property type="evidence" value="ECO:0007669"/>
    <property type="project" value="InterPro"/>
</dbReference>
<dbReference type="SMART" id="SM00062">
    <property type="entry name" value="PBPb"/>
    <property type="match status" value="1"/>
</dbReference>
<dbReference type="Proteomes" id="UP000029995">
    <property type="component" value="Unassembled WGS sequence"/>
</dbReference>
<name>A0A0A0CYZ8_9PROT</name>
<dbReference type="InterPro" id="IPR010067">
    <property type="entry name" value="ABC_SsuA_sub-bd"/>
</dbReference>
<dbReference type="PROSITE" id="PS51318">
    <property type="entry name" value="TAT"/>
    <property type="match status" value="1"/>
</dbReference>
<accession>A0A0A0CYZ8</accession>
<dbReference type="InterPro" id="IPR001638">
    <property type="entry name" value="Solute-binding_3/MltF_N"/>
</dbReference>
<dbReference type="Gene3D" id="3.40.190.10">
    <property type="entry name" value="Periplasmic binding protein-like II"/>
    <property type="match status" value="2"/>
</dbReference>
<evidence type="ECO:0000256" key="5">
    <source>
        <dbReference type="ARBA" id="ARBA00055538"/>
    </source>
</evidence>
<dbReference type="FunFam" id="3.40.190.10:FF:000050">
    <property type="entry name" value="Sulfonate ABC transporter substrate-binding protein"/>
    <property type="match status" value="1"/>
</dbReference>
<feature type="signal peptide" evidence="7">
    <location>
        <begin position="1"/>
        <end position="26"/>
    </location>
</feature>
<comment type="subcellular location">
    <subcellularLocation>
        <location evidence="1">Periplasm</location>
    </subcellularLocation>
</comment>
<dbReference type="GO" id="GO:0042597">
    <property type="term" value="C:periplasmic space"/>
    <property type="evidence" value="ECO:0007669"/>
    <property type="project" value="UniProtKB-SubCell"/>
</dbReference>
<evidence type="ECO:0000256" key="7">
    <source>
        <dbReference type="SAM" id="SignalP"/>
    </source>
</evidence>
<organism evidence="9 10">
    <name type="scientific">Inquilinus limosus MP06</name>
    <dbReference type="NCBI Taxonomy" id="1398085"/>
    <lineage>
        <taxon>Bacteria</taxon>
        <taxon>Pseudomonadati</taxon>
        <taxon>Pseudomonadota</taxon>
        <taxon>Alphaproteobacteria</taxon>
        <taxon>Rhodospirillales</taxon>
        <taxon>Rhodospirillaceae</taxon>
        <taxon>Inquilinus</taxon>
    </lineage>
</organism>
<feature type="domain" description="Solute-binding protein family 3/N-terminal" evidence="8">
    <location>
        <begin position="34"/>
        <end position="248"/>
    </location>
</feature>
<protein>
    <recommendedName>
        <fullName evidence="6">Putative aliphatic sulfonates-binding protein</fullName>
    </recommendedName>
</protein>
<evidence type="ECO:0000256" key="6">
    <source>
        <dbReference type="ARBA" id="ARBA00070228"/>
    </source>
</evidence>
<evidence type="ECO:0000256" key="3">
    <source>
        <dbReference type="ARBA" id="ARBA00022448"/>
    </source>
</evidence>
<evidence type="ECO:0000313" key="10">
    <source>
        <dbReference type="Proteomes" id="UP000029995"/>
    </source>
</evidence>
<dbReference type="NCBIfam" id="TIGR01728">
    <property type="entry name" value="SsuA_fam"/>
    <property type="match status" value="1"/>
</dbReference>
<dbReference type="InterPro" id="IPR006311">
    <property type="entry name" value="TAT_signal"/>
</dbReference>
<proteinExistence type="inferred from homology"/>
<dbReference type="PANTHER" id="PTHR30024">
    <property type="entry name" value="ALIPHATIC SULFONATES-BINDING PROTEIN-RELATED"/>
    <property type="match status" value="1"/>
</dbReference>
<keyword evidence="3" id="KW-0813">Transport</keyword>
<comment type="caution">
    <text evidence="9">The sequence shown here is derived from an EMBL/GenBank/DDBJ whole genome shotgun (WGS) entry which is preliminary data.</text>
</comment>
<evidence type="ECO:0000259" key="8">
    <source>
        <dbReference type="SMART" id="SM00062"/>
    </source>
</evidence>
<keyword evidence="4 7" id="KW-0732">Signal</keyword>
<feature type="chain" id="PRO_5001968255" description="Putative aliphatic sulfonates-binding protein" evidence="7">
    <location>
        <begin position="27"/>
        <end position="325"/>
    </location>
</feature>
<dbReference type="EMBL" id="JANX01000614">
    <property type="protein sequence ID" value="KGM31050.1"/>
    <property type="molecule type" value="Genomic_DNA"/>
</dbReference>
<evidence type="ECO:0000256" key="1">
    <source>
        <dbReference type="ARBA" id="ARBA00004418"/>
    </source>
</evidence>
<evidence type="ECO:0000256" key="2">
    <source>
        <dbReference type="ARBA" id="ARBA00010742"/>
    </source>
</evidence>
<sequence length="325" mass="34581">MITLSRRLLLAGSFVVAALAPALGRAADPVSAITLDWAYYNPVSLVLKDKGWLEEALKPQGVSVTWVQSAGSNKAIEFLNSGSVQFGSTAGAAALLARINGSPIKAVYSYSKPEWTALVTNGDSPVRSVEDLKGKRVAVTRGTDPYIFLLRALADHGLTEQDIEVVLLQHADGRNALIGKQVDAWAGLDPMMAQAELEQGARLFYRKPDLNTYGVLNVNEQFAADHPEVVETVIRAYERARTYALTHPDELRAALVQAAGLTDAAAAKQLERTDLSGPAIDAPKRDTILAAGVALQKAGVIEAGVDVAAAVDALLDARFKTALAQ</sequence>
<evidence type="ECO:0000256" key="4">
    <source>
        <dbReference type="ARBA" id="ARBA00022729"/>
    </source>
</evidence>